<dbReference type="InterPro" id="IPR019734">
    <property type="entry name" value="TPR_rpt"/>
</dbReference>
<reference evidence="3 4" key="1">
    <citation type="submission" date="2019-10" db="EMBL/GenBank/DDBJ databases">
        <title>Whole genome shotgun sequence of Acrocarpospora corrugata NBRC 13972.</title>
        <authorList>
            <person name="Ichikawa N."/>
            <person name="Kimura A."/>
            <person name="Kitahashi Y."/>
            <person name="Komaki H."/>
            <person name="Oguchi A."/>
        </authorList>
    </citation>
    <scope>NUCLEOTIDE SEQUENCE [LARGE SCALE GENOMIC DNA]</scope>
    <source>
        <strain evidence="3 4">NBRC 13972</strain>
    </source>
</reference>
<dbReference type="PRINTS" id="PR00364">
    <property type="entry name" value="DISEASERSIST"/>
</dbReference>
<sequence>MVADRMHNEIAGGQFYSAVVQGRDITVQLPPRVTPAMSALPKGSKAFTGHDAELRTLLARLAPPSDAHATAVTAVVGMAGVGKTELAVQAARAALDQDWFPGGVLYADLLGYDTVRRLDPGRVLGGWLGALGIPGERVPPDAGDRARLFASVLTDRARQGRRVLVVIDNASSHGQAGPLLPTDGDNAAIITSRHMLSMFDAHRLDLNVLAAPDAVLLLQRAVEMLRSGDTRVRDQPADAAGIARLCGGLPLALRIIAALLTDTPARPLAGMVADLTDTDSRLEEMSYADADTEIAVRAAFDLSYRHLTPEQARLFRLMALSPGGEWGVDAAATLADRTGSRVRRLLNRLRGAHLIEDGTADERYRFHDLMREYAGERLAEQESGPDRAAAADRLMDYYLETVGSAATWLGGKGSLFRSREQAVAWLDAEYSNLLAAVVAEHDRGRWQTSYLLASRLSGYFEFRHLADDGITTQTLALDAATRLGRVPQANAASNLGNAYRIAHHYEAAVVHLSHAHELARQAGQTAMEGLFLHNLGLAYFNVGEYEKAESCHRADLSICVRRGDQRGQAHAWSSLGDALRMQKRFSEAVETLDKAIALLQLLGSPHEIMFARINLALASLDWRPATTPSYIVWQLCSALQTAKETDNRPAKATIFLNLSVAYVNRGHHESAVHWAKEAAALFASLHDPRREAGALRQVGVAYLGTGEVSQARPYFERALAMFEDLGPSGEIEATRTYLNIEDGEITVAPAAGPPDEAARLVTEWCDDLPHAVLRGETARLEEIVFAVH</sequence>
<evidence type="ECO:0000259" key="2">
    <source>
        <dbReference type="SMART" id="SM00382"/>
    </source>
</evidence>
<feature type="repeat" description="TPR" evidence="1">
    <location>
        <begin position="692"/>
        <end position="725"/>
    </location>
</feature>
<dbReference type="InterPro" id="IPR027417">
    <property type="entry name" value="P-loop_NTPase"/>
</dbReference>
<dbReference type="Gene3D" id="1.25.40.10">
    <property type="entry name" value="Tetratricopeptide repeat domain"/>
    <property type="match status" value="2"/>
</dbReference>
<keyword evidence="4" id="KW-1185">Reference proteome</keyword>
<dbReference type="InterPro" id="IPR003593">
    <property type="entry name" value="AAA+_ATPase"/>
</dbReference>
<dbReference type="Proteomes" id="UP000334990">
    <property type="component" value="Unassembled WGS sequence"/>
</dbReference>
<dbReference type="Gene3D" id="3.40.50.300">
    <property type="entry name" value="P-loop containing nucleotide triphosphate hydrolases"/>
    <property type="match status" value="1"/>
</dbReference>
<dbReference type="SUPFAM" id="SSF52540">
    <property type="entry name" value="P-loop containing nucleoside triphosphate hydrolases"/>
    <property type="match status" value="1"/>
</dbReference>
<comment type="caution">
    <text evidence="3">The sequence shown here is derived from an EMBL/GenBank/DDBJ whole genome shotgun (WGS) entry which is preliminary data.</text>
</comment>
<dbReference type="AlphaFoldDB" id="A0A5M3VP33"/>
<dbReference type="SUPFAM" id="SSF48452">
    <property type="entry name" value="TPR-like"/>
    <property type="match status" value="2"/>
</dbReference>
<evidence type="ECO:0000313" key="4">
    <source>
        <dbReference type="Proteomes" id="UP000334990"/>
    </source>
</evidence>
<evidence type="ECO:0000313" key="3">
    <source>
        <dbReference type="EMBL" id="GER98556.1"/>
    </source>
</evidence>
<accession>A0A5M3VP33</accession>
<dbReference type="Pfam" id="PF13424">
    <property type="entry name" value="TPR_12"/>
    <property type="match status" value="2"/>
</dbReference>
<name>A0A5M3VP33_9ACTN</name>
<dbReference type="SMART" id="SM00382">
    <property type="entry name" value="AAA"/>
    <property type="match status" value="1"/>
</dbReference>
<dbReference type="InterPro" id="IPR011990">
    <property type="entry name" value="TPR-like_helical_dom_sf"/>
</dbReference>
<dbReference type="PANTHER" id="PTHR47691:SF3">
    <property type="entry name" value="HTH-TYPE TRANSCRIPTIONAL REGULATOR RV0890C-RELATED"/>
    <property type="match status" value="1"/>
</dbReference>
<organism evidence="3 4">
    <name type="scientific">Acrocarpospora corrugata</name>
    <dbReference type="NCBI Taxonomy" id="35763"/>
    <lineage>
        <taxon>Bacteria</taxon>
        <taxon>Bacillati</taxon>
        <taxon>Actinomycetota</taxon>
        <taxon>Actinomycetes</taxon>
        <taxon>Streptosporangiales</taxon>
        <taxon>Streptosporangiaceae</taxon>
        <taxon>Acrocarpospora</taxon>
    </lineage>
</organism>
<dbReference type="SMART" id="SM00028">
    <property type="entry name" value="TPR"/>
    <property type="match status" value="5"/>
</dbReference>
<dbReference type="PROSITE" id="PS50005">
    <property type="entry name" value="TPR"/>
    <property type="match status" value="2"/>
</dbReference>
<gene>
    <name evidence="3" type="ORF">Acor_06180</name>
</gene>
<keyword evidence="1" id="KW-0802">TPR repeat</keyword>
<feature type="domain" description="AAA+ ATPase" evidence="2">
    <location>
        <begin position="69"/>
        <end position="228"/>
    </location>
</feature>
<proteinExistence type="predicted"/>
<dbReference type="PANTHER" id="PTHR47691">
    <property type="entry name" value="REGULATOR-RELATED"/>
    <property type="match status" value="1"/>
</dbReference>
<dbReference type="EMBL" id="BLAD01000036">
    <property type="protein sequence ID" value="GER98556.1"/>
    <property type="molecule type" value="Genomic_DNA"/>
</dbReference>
<feature type="repeat" description="TPR" evidence="1">
    <location>
        <begin position="569"/>
        <end position="602"/>
    </location>
</feature>
<protein>
    <recommendedName>
        <fullName evidence="2">AAA+ ATPase domain-containing protein</fullName>
    </recommendedName>
</protein>
<evidence type="ECO:0000256" key="1">
    <source>
        <dbReference type="PROSITE-ProRule" id="PRU00339"/>
    </source>
</evidence>